<evidence type="ECO:0000313" key="3">
    <source>
        <dbReference type="Proteomes" id="UP000273809"/>
    </source>
</evidence>
<dbReference type="RefSeq" id="WP_105918154.1">
    <property type="nucleotide sequence ID" value="NZ_CP021072.1"/>
</dbReference>
<name>A0AAD0U020_9BACT</name>
<keyword evidence="1" id="KW-0732">Signal</keyword>
<dbReference type="EMBL" id="CP032823">
    <property type="protein sequence ID" value="AYJ80427.1"/>
    <property type="molecule type" value="Genomic_DNA"/>
</dbReference>
<gene>
    <name evidence="2" type="ORF">ACRYA_1303</name>
</gene>
<evidence type="ECO:0000256" key="1">
    <source>
        <dbReference type="SAM" id="SignalP"/>
    </source>
</evidence>
<dbReference type="AlphaFoldDB" id="A0AAD0U020"/>
<reference evidence="2 3" key="1">
    <citation type="submission" date="2018-10" db="EMBL/GenBank/DDBJ databases">
        <title>Complete genome sequences of Arcobacter cryaerophilus strains ATCC 43158 and ATCC 49615.</title>
        <authorList>
            <person name="Miller W.G."/>
            <person name="Yee E."/>
            <person name="Bono J.L."/>
        </authorList>
    </citation>
    <scope>NUCLEOTIDE SEQUENCE [LARGE SCALE GENOMIC DNA]</scope>
    <source>
        <strain evidence="2 3">ATCC 43158</strain>
    </source>
</reference>
<protein>
    <recommendedName>
        <fullName evidence="4">Lipoprotein</fullName>
    </recommendedName>
</protein>
<accession>A0AAD0U020</accession>
<organism evidence="2 3">
    <name type="scientific">Aliarcobacter cryaerophilus ATCC 43158</name>
    <dbReference type="NCBI Taxonomy" id="1032070"/>
    <lineage>
        <taxon>Bacteria</taxon>
        <taxon>Pseudomonadati</taxon>
        <taxon>Campylobacterota</taxon>
        <taxon>Epsilonproteobacteria</taxon>
        <taxon>Campylobacterales</taxon>
        <taxon>Arcobacteraceae</taxon>
        <taxon>Aliarcobacter</taxon>
    </lineage>
</organism>
<feature type="signal peptide" evidence="1">
    <location>
        <begin position="1"/>
        <end position="19"/>
    </location>
</feature>
<evidence type="ECO:0000313" key="2">
    <source>
        <dbReference type="EMBL" id="AYJ80427.1"/>
    </source>
</evidence>
<sequence>MKNIILIILTLVGLNGCYAGPATYEVFENNNNWNIGKSYTPNANKKFREIYSEDKYIYKFKGDDPRCIFGHLTNRDDKPEKVIGWIIISGKEFCKEQQAYGFQI</sequence>
<dbReference type="Proteomes" id="UP000273809">
    <property type="component" value="Chromosome"/>
</dbReference>
<dbReference type="GeneID" id="56461520"/>
<feature type="chain" id="PRO_5041965301" description="Lipoprotein" evidence="1">
    <location>
        <begin position="20"/>
        <end position="104"/>
    </location>
</feature>
<proteinExistence type="predicted"/>
<dbReference type="KEGG" id="acre:ACRYA_1303"/>
<evidence type="ECO:0008006" key="4">
    <source>
        <dbReference type="Google" id="ProtNLM"/>
    </source>
</evidence>